<dbReference type="AlphaFoldDB" id="A0A4D7YQN1"/>
<dbReference type="InterPro" id="IPR000056">
    <property type="entry name" value="Ribul_P_3_epim-like"/>
</dbReference>
<accession>A0A4D7YQN1</accession>
<evidence type="ECO:0000256" key="1">
    <source>
        <dbReference type="ARBA" id="ARBA00022723"/>
    </source>
</evidence>
<dbReference type="GO" id="GO:0046872">
    <property type="term" value="F:metal ion binding"/>
    <property type="evidence" value="ECO:0007669"/>
    <property type="project" value="UniProtKB-KW"/>
</dbReference>
<gene>
    <name evidence="3" type="ORF">CFBP7129_23085</name>
</gene>
<sequence length="235" mass="25395">MRMTMKAAANWFEALPRDRLLGEFSLWSADLANLEREIARVDSHVDIYHADVADGRFAPSFLFFPDQLSRIRKLTSRPIHVHLMVEGDIVLSQIRQFAEAGADLISIHPENGAVTPQAIALIRELGPKAGVVLRLETPVETIRPLVADIDFVTLLGTAIGVKGQGLSEAACPRLIEAAAILKAQGRGDVVLAADGGIRDNTVPLLREAGAQTVVLGSLAFNDPDLAGRIAWLRAL</sequence>
<protein>
    <submittedName>
        <fullName evidence="3">Ribulose-phosphate 3-epimerase</fullName>
    </submittedName>
</protein>
<dbReference type="PANTHER" id="PTHR11749">
    <property type="entry name" value="RIBULOSE-5-PHOSPHATE-3-EPIMERASE"/>
    <property type="match status" value="1"/>
</dbReference>
<evidence type="ECO:0000313" key="4">
    <source>
        <dbReference type="Proteomes" id="UP000298649"/>
    </source>
</evidence>
<dbReference type="GO" id="GO:0005975">
    <property type="term" value="P:carbohydrate metabolic process"/>
    <property type="evidence" value="ECO:0007669"/>
    <property type="project" value="InterPro"/>
</dbReference>
<dbReference type="CDD" id="cd00429">
    <property type="entry name" value="RPE"/>
    <property type="match status" value="1"/>
</dbReference>
<dbReference type="GO" id="GO:0016857">
    <property type="term" value="F:racemase and epimerase activity, acting on carbohydrates and derivatives"/>
    <property type="evidence" value="ECO:0007669"/>
    <property type="project" value="InterPro"/>
</dbReference>
<keyword evidence="2" id="KW-0413">Isomerase</keyword>
<evidence type="ECO:0000256" key="2">
    <source>
        <dbReference type="ARBA" id="ARBA00023235"/>
    </source>
</evidence>
<dbReference type="InterPro" id="IPR013785">
    <property type="entry name" value="Aldolase_TIM"/>
</dbReference>
<name>A0A4D7YQN1_AGRTU</name>
<dbReference type="InterPro" id="IPR011060">
    <property type="entry name" value="RibuloseP-bd_barrel"/>
</dbReference>
<dbReference type="Gene3D" id="3.20.20.70">
    <property type="entry name" value="Aldolase class I"/>
    <property type="match status" value="1"/>
</dbReference>
<dbReference type="SUPFAM" id="SSF51366">
    <property type="entry name" value="Ribulose-phoshate binding barrel"/>
    <property type="match status" value="1"/>
</dbReference>
<organism evidence="3 4">
    <name type="scientific">Agrobacterium tumefaciens</name>
    <dbReference type="NCBI Taxonomy" id="358"/>
    <lineage>
        <taxon>Bacteria</taxon>
        <taxon>Pseudomonadati</taxon>
        <taxon>Pseudomonadota</taxon>
        <taxon>Alphaproteobacteria</taxon>
        <taxon>Hyphomicrobiales</taxon>
        <taxon>Rhizobiaceae</taxon>
        <taxon>Rhizobium/Agrobacterium group</taxon>
        <taxon>Agrobacterium</taxon>
        <taxon>Agrobacterium tumefaciens complex</taxon>
    </lineage>
</organism>
<evidence type="ECO:0000313" key="3">
    <source>
        <dbReference type="EMBL" id="QCL97028.1"/>
    </source>
</evidence>
<reference evidence="3 4" key="1">
    <citation type="submission" date="2019-04" db="EMBL/GenBank/DDBJ databases">
        <title>Complete genome sequence of Agrobacterium tumefaciens CFBP7129.</title>
        <authorList>
            <person name="Haryono M."/>
            <person name="Lin Y.-C."/>
            <person name="Lai E.-M."/>
            <person name="Kuo C.-H."/>
        </authorList>
    </citation>
    <scope>NUCLEOTIDE SEQUENCE [LARGE SCALE GENOMIC DNA]</scope>
    <source>
        <strain evidence="3 4">CFBP7129</strain>
    </source>
</reference>
<dbReference type="EMBL" id="CP039923">
    <property type="protein sequence ID" value="QCL97028.1"/>
    <property type="molecule type" value="Genomic_DNA"/>
</dbReference>
<dbReference type="Pfam" id="PF00834">
    <property type="entry name" value="Ribul_P_3_epim"/>
    <property type="match status" value="1"/>
</dbReference>
<dbReference type="Proteomes" id="UP000298649">
    <property type="component" value="Chromosome linear"/>
</dbReference>
<keyword evidence="1" id="KW-0479">Metal-binding</keyword>
<proteinExistence type="predicted"/>